<reference evidence="1" key="1">
    <citation type="submission" date="2014-09" db="EMBL/GenBank/DDBJ databases">
        <authorList>
            <person name="Magalhaes I.L.F."/>
            <person name="Oliveira U."/>
            <person name="Santos F.R."/>
            <person name="Vidigal T.H.D.A."/>
            <person name="Brescovit A.D."/>
            <person name="Santos A.J."/>
        </authorList>
    </citation>
    <scope>NUCLEOTIDE SEQUENCE</scope>
    <source>
        <tissue evidence="1">Shoot tissue taken approximately 20 cm above the soil surface</tissue>
    </source>
</reference>
<protein>
    <submittedName>
        <fullName evidence="1">Hppd1</fullName>
    </submittedName>
</protein>
<evidence type="ECO:0000313" key="1">
    <source>
        <dbReference type="EMBL" id="JAD91506.1"/>
    </source>
</evidence>
<sequence>MMLRRRGGGIAAAPYGGLLPRVGLCNPAPGRRVQRREGVFFVGSGCAIPEQPISIPPHLMTFGQIPPSHASYTTQRINLTNSWLGSASIGAAMTAGPPPPPPQLPCSPPLTGIVRDRLHATESDPPRARPGLVLAGDGQDLGSAAYLGDTRTSSTVTTTVLQPPWCMASSSSAVARGWLIRPYPRRIRCAPLRRCRGCLLRHAPGAGDRAVGGQAWQLPPPPTSSIASSWSSASAGPTTRRSRYLLPSPCSCPWPPRCWFWLAHESCSMQCRGHGCLASRGYCPWLHLAIMSVHLVSHV</sequence>
<name>A0A0A9DUP6_ARUDO</name>
<dbReference type="AlphaFoldDB" id="A0A0A9DUP6"/>
<proteinExistence type="predicted"/>
<organism evidence="1">
    <name type="scientific">Arundo donax</name>
    <name type="common">Giant reed</name>
    <name type="synonym">Donax arundinaceus</name>
    <dbReference type="NCBI Taxonomy" id="35708"/>
    <lineage>
        <taxon>Eukaryota</taxon>
        <taxon>Viridiplantae</taxon>
        <taxon>Streptophyta</taxon>
        <taxon>Embryophyta</taxon>
        <taxon>Tracheophyta</taxon>
        <taxon>Spermatophyta</taxon>
        <taxon>Magnoliopsida</taxon>
        <taxon>Liliopsida</taxon>
        <taxon>Poales</taxon>
        <taxon>Poaceae</taxon>
        <taxon>PACMAD clade</taxon>
        <taxon>Arundinoideae</taxon>
        <taxon>Arundineae</taxon>
        <taxon>Arundo</taxon>
    </lineage>
</organism>
<accession>A0A0A9DUP6</accession>
<reference evidence="1" key="2">
    <citation type="journal article" date="2015" name="Data Brief">
        <title>Shoot transcriptome of the giant reed, Arundo donax.</title>
        <authorList>
            <person name="Barrero R.A."/>
            <person name="Guerrero F.D."/>
            <person name="Moolhuijzen P."/>
            <person name="Goolsby J.A."/>
            <person name="Tidwell J."/>
            <person name="Bellgard S.E."/>
            <person name="Bellgard M.I."/>
        </authorList>
    </citation>
    <scope>NUCLEOTIDE SEQUENCE</scope>
    <source>
        <tissue evidence="1">Shoot tissue taken approximately 20 cm above the soil surface</tissue>
    </source>
</reference>
<dbReference type="EMBL" id="GBRH01206389">
    <property type="protein sequence ID" value="JAD91506.1"/>
    <property type="molecule type" value="Transcribed_RNA"/>
</dbReference>